<sequence>MPSTADPQHSLFTAIDRLYDRPQPHGPYKTILTKYLAPDEIVHLAFRGNGWTFMDPMLIITDRRILRLRDLGFGKWSKRGEVAARDVLGASVNRRFLFGTVEIHLRNGQALRVQYTTDTEADTFVDGLNRLIGR</sequence>
<name>A0ABS4WWS4_9MICO</name>
<evidence type="ECO:0000259" key="1">
    <source>
        <dbReference type="Pfam" id="PF14470"/>
    </source>
</evidence>
<reference evidence="2 3" key="1">
    <citation type="submission" date="2021-03" db="EMBL/GenBank/DDBJ databases">
        <title>Sequencing the genomes of 1000 actinobacteria strains.</title>
        <authorList>
            <person name="Klenk H.-P."/>
        </authorList>
    </citation>
    <scope>NUCLEOTIDE SEQUENCE [LARGE SCALE GENOMIC DNA]</scope>
    <source>
        <strain evidence="2 3">DSM 14566</strain>
    </source>
</reference>
<accession>A0ABS4WWS4</accession>
<dbReference type="RefSeq" id="WP_209898927.1">
    <property type="nucleotide sequence ID" value="NZ_BAAAJW010000014.1"/>
</dbReference>
<dbReference type="InterPro" id="IPR039519">
    <property type="entry name" value="YokE-like_PH"/>
</dbReference>
<keyword evidence="3" id="KW-1185">Reference proteome</keyword>
<evidence type="ECO:0000313" key="2">
    <source>
        <dbReference type="EMBL" id="MBP2380662.1"/>
    </source>
</evidence>
<dbReference type="EMBL" id="JAGIOD010000001">
    <property type="protein sequence ID" value="MBP2380662.1"/>
    <property type="molecule type" value="Genomic_DNA"/>
</dbReference>
<comment type="caution">
    <text evidence="2">The sequence shown here is derived from an EMBL/GenBank/DDBJ whole genome shotgun (WGS) entry which is preliminary data.</text>
</comment>
<organism evidence="2 3">
    <name type="scientific">Brachybacterium sacelli</name>
    <dbReference type="NCBI Taxonomy" id="173364"/>
    <lineage>
        <taxon>Bacteria</taxon>
        <taxon>Bacillati</taxon>
        <taxon>Actinomycetota</taxon>
        <taxon>Actinomycetes</taxon>
        <taxon>Micrococcales</taxon>
        <taxon>Dermabacteraceae</taxon>
        <taxon>Brachybacterium</taxon>
    </lineage>
</organism>
<dbReference type="Pfam" id="PF14470">
    <property type="entry name" value="bPH_3"/>
    <property type="match status" value="1"/>
</dbReference>
<gene>
    <name evidence="2" type="ORF">JOF43_000619</name>
</gene>
<protein>
    <recommendedName>
        <fullName evidence="1">YokE-like PH domain-containing protein</fullName>
    </recommendedName>
</protein>
<feature type="domain" description="YokE-like PH" evidence="1">
    <location>
        <begin position="36"/>
        <end position="128"/>
    </location>
</feature>
<proteinExistence type="predicted"/>
<evidence type="ECO:0000313" key="3">
    <source>
        <dbReference type="Proteomes" id="UP001519290"/>
    </source>
</evidence>
<dbReference type="Proteomes" id="UP001519290">
    <property type="component" value="Unassembled WGS sequence"/>
</dbReference>